<proteinExistence type="predicted"/>
<name>A0A225DSE2_9BACT</name>
<feature type="region of interest" description="Disordered" evidence="1">
    <location>
        <begin position="21"/>
        <end position="59"/>
    </location>
</feature>
<dbReference type="EMBL" id="NIDE01000004">
    <property type="protein sequence ID" value="OWK43983.1"/>
    <property type="molecule type" value="Genomic_DNA"/>
</dbReference>
<reference evidence="3" key="1">
    <citation type="submission" date="2017-06" db="EMBL/GenBank/DDBJ databases">
        <title>Genome analysis of Fimbriiglobus ruber SP5, the first member of the order Planctomycetales with confirmed chitinolytic capability.</title>
        <authorList>
            <person name="Ravin N.V."/>
            <person name="Rakitin A.L."/>
            <person name="Ivanova A.A."/>
            <person name="Beletsky A.V."/>
            <person name="Kulichevskaya I.S."/>
            <person name="Mardanov A.V."/>
            <person name="Dedysh S.N."/>
        </authorList>
    </citation>
    <scope>NUCLEOTIDE SEQUENCE [LARGE SCALE GENOMIC DNA]</scope>
    <source>
        <strain evidence="3">SP5</strain>
    </source>
</reference>
<accession>A0A225DSE2</accession>
<gene>
    <name evidence="2" type="ORF">FRUB_03582</name>
</gene>
<keyword evidence="3" id="KW-1185">Reference proteome</keyword>
<feature type="compositionally biased region" description="Basic and acidic residues" evidence="1">
    <location>
        <begin position="25"/>
        <end position="52"/>
    </location>
</feature>
<comment type="caution">
    <text evidence="2">The sequence shown here is derived from an EMBL/GenBank/DDBJ whole genome shotgun (WGS) entry which is preliminary data.</text>
</comment>
<evidence type="ECO:0000256" key="1">
    <source>
        <dbReference type="SAM" id="MobiDB-lite"/>
    </source>
</evidence>
<evidence type="ECO:0000313" key="2">
    <source>
        <dbReference type="EMBL" id="OWK43983.1"/>
    </source>
</evidence>
<dbReference type="AlphaFoldDB" id="A0A225DSE2"/>
<organism evidence="2 3">
    <name type="scientific">Fimbriiglobus ruber</name>
    <dbReference type="NCBI Taxonomy" id="1908690"/>
    <lineage>
        <taxon>Bacteria</taxon>
        <taxon>Pseudomonadati</taxon>
        <taxon>Planctomycetota</taxon>
        <taxon>Planctomycetia</taxon>
        <taxon>Gemmatales</taxon>
        <taxon>Gemmataceae</taxon>
        <taxon>Fimbriiglobus</taxon>
    </lineage>
</organism>
<evidence type="ECO:0000313" key="3">
    <source>
        <dbReference type="Proteomes" id="UP000214646"/>
    </source>
</evidence>
<protein>
    <submittedName>
        <fullName evidence="2">Uncharacterized protein</fullName>
    </submittedName>
</protein>
<sequence length="59" mass="6927">MPYRRVAHDFDSRRKFRHFLVGGGDHNDGMNDRTQDADHARQEEFVAEREPSLRPPHPA</sequence>
<dbReference type="Proteomes" id="UP000214646">
    <property type="component" value="Unassembled WGS sequence"/>
</dbReference>